<evidence type="ECO:0000256" key="2">
    <source>
        <dbReference type="ARBA" id="ARBA00022832"/>
    </source>
</evidence>
<dbReference type="InterPro" id="IPR042099">
    <property type="entry name" value="ANL_N_sf"/>
</dbReference>
<dbReference type="GO" id="GO:0004467">
    <property type="term" value="F:long-chain fatty acid-CoA ligase activity"/>
    <property type="evidence" value="ECO:0007669"/>
    <property type="project" value="TreeGrafter"/>
</dbReference>
<dbReference type="Gene3D" id="3.40.50.12780">
    <property type="entry name" value="N-terminal domain of ligase-like"/>
    <property type="match status" value="1"/>
</dbReference>
<feature type="domain" description="AMP-dependent synthetase/ligase" evidence="4">
    <location>
        <begin position="67"/>
        <end position="523"/>
    </location>
</feature>
<evidence type="ECO:0000256" key="1">
    <source>
        <dbReference type="ARBA" id="ARBA00022598"/>
    </source>
</evidence>
<dbReference type="PANTHER" id="PTHR43272">
    <property type="entry name" value="LONG-CHAIN-FATTY-ACID--COA LIGASE"/>
    <property type="match status" value="1"/>
</dbReference>
<protein>
    <recommendedName>
        <fullName evidence="4">AMP-dependent synthetase/ligase domain-containing protein</fullName>
    </recommendedName>
</protein>
<evidence type="ECO:0000313" key="5">
    <source>
        <dbReference type="EMBL" id="CAD8442851.1"/>
    </source>
</evidence>
<dbReference type="AlphaFoldDB" id="A0A7S0GVF9"/>
<dbReference type="PANTHER" id="PTHR43272:SF32">
    <property type="entry name" value="AMP-DEPENDENT SYNTHETASE_LIGASE DOMAIN-CONTAINING PROTEIN"/>
    <property type="match status" value="1"/>
</dbReference>
<dbReference type="GO" id="GO:0016020">
    <property type="term" value="C:membrane"/>
    <property type="evidence" value="ECO:0007669"/>
    <property type="project" value="TreeGrafter"/>
</dbReference>
<dbReference type="InterPro" id="IPR000873">
    <property type="entry name" value="AMP-dep_synth/lig_dom"/>
</dbReference>
<proteinExistence type="predicted"/>
<dbReference type="SUPFAM" id="SSF56801">
    <property type="entry name" value="Acetyl-CoA synthetase-like"/>
    <property type="match status" value="1"/>
</dbReference>
<reference evidence="5" key="1">
    <citation type="submission" date="2021-01" db="EMBL/GenBank/DDBJ databases">
        <authorList>
            <person name="Corre E."/>
            <person name="Pelletier E."/>
            <person name="Niang G."/>
            <person name="Scheremetjew M."/>
            <person name="Finn R."/>
            <person name="Kale V."/>
            <person name="Holt S."/>
            <person name="Cochrane G."/>
            <person name="Meng A."/>
            <person name="Brown T."/>
            <person name="Cohen L."/>
        </authorList>
    </citation>
    <scope>NUCLEOTIDE SEQUENCE</scope>
    <source>
        <strain evidence="5">CCMP2058</strain>
    </source>
</reference>
<dbReference type="GO" id="GO:0005783">
    <property type="term" value="C:endoplasmic reticulum"/>
    <property type="evidence" value="ECO:0007669"/>
    <property type="project" value="TreeGrafter"/>
</dbReference>
<dbReference type="EMBL" id="HBEM01009914">
    <property type="protein sequence ID" value="CAD8442851.1"/>
    <property type="molecule type" value="Transcribed_RNA"/>
</dbReference>
<dbReference type="PROSITE" id="PS00455">
    <property type="entry name" value="AMP_BINDING"/>
    <property type="match status" value="1"/>
</dbReference>
<evidence type="ECO:0000256" key="3">
    <source>
        <dbReference type="ARBA" id="ARBA00023098"/>
    </source>
</evidence>
<accession>A0A7S0GVF9</accession>
<keyword evidence="3" id="KW-0443">Lipid metabolism</keyword>
<keyword evidence="1" id="KW-0436">Ligase</keyword>
<name>A0A7S0GVF9_9EUKA</name>
<keyword evidence="2" id="KW-0276">Fatty acid metabolism</keyword>
<dbReference type="Pfam" id="PF00501">
    <property type="entry name" value="AMP-binding"/>
    <property type="match status" value="1"/>
</dbReference>
<gene>
    <name evidence="5" type="ORF">LAMO00422_LOCUS6957</name>
</gene>
<sequence>MADSEAPIRYAKRGAASEEIHPAMTICDMIYAAKEKHGDKIALRVERVKEEKTGKMVTVPIKKVDGRFDASALPDGEWQEWTYKEYVERSEAASRALMHLGVEQFGTVGIYGFNSPEWFISLISTTLCGAKSAGIYPSDLVENVVFKLKHSKASVCILEDEKKLAKLQPQKDSEGKEFNPMDDLPELKTVVTWAASPDCPKKLDSKNGEVKIINWTEFLDLGKEVKEEDFKTRQAKIKPGHCCALIYTSGTTGRPKAVMMSHDNVTFEAANIIDSIRSSGIGSGGQERVVSYLPLSHVAGMMVDILAPIYLSARTHGYATVSFARPYDLKYSTIKDRLIAVKPTLFVGVPRVWEKIADKIKAKAKNNSAFAKSIASWAKPILLRHTKGFNLSQQPENPSMLWAANIIAKKVKAALGLTELKFGFTAAAPIQKETLEYYGSLGILVNEVYGMSECTGATTISLDEVHEWGSCGFAAPGCEVKILREAKDGKYEECPRAKDMFNATEEEQGEICFRGRHIMMGYLANPDFKDDGGQEWTKKKNESAIDEEGWLHSGDKGCMDTLGMIKITGRYKELIIGAGGENVAPVPVEGNVKLLQPAVANIMMVGDKKPFNVALVTLKVVGATGEDPGTNKLDTFAKIVEGVETIEQAIDSKEFTDLIWKAIDGTNKNPQVCPKGASKIQRFTILPVDFSVNGGELTSTLKTRRSVVAKKYAAAIEKLYGKDVSRETKYVNCFGKGVKI</sequence>
<evidence type="ECO:0000259" key="4">
    <source>
        <dbReference type="Pfam" id="PF00501"/>
    </source>
</evidence>
<dbReference type="Pfam" id="PF23562">
    <property type="entry name" value="AMP-binding_C_3"/>
    <property type="match status" value="1"/>
</dbReference>
<organism evidence="5">
    <name type="scientific">Amorphochlora amoebiformis</name>
    <dbReference type="NCBI Taxonomy" id="1561963"/>
    <lineage>
        <taxon>Eukaryota</taxon>
        <taxon>Sar</taxon>
        <taxon>Rhizaria</taxon>
        <taxon>Cercozoa</taxon>
        <taxon>Chlorarachniophyceae</taxon>
        <taxon>Amorphochlora</taxon>
    </lineage>
</organism>
<dbReference type="InterPro" id="IPR020845">
    <property type="entry name" value="AMP-binding_CS"/>
</dbReference>